<dbReference type="Proteomes" id="UP001521074">
    <property type="component" value="Unassembled WGS sequence"/>
</dbReference>
<accession>A0ABS8VUR2</accession>
<dbReference type="RefSeq" id="WP_232876938.1">
    <property type="nucleotide sequence ID" value="NZ_JAJSOJ010000016.1"/>
</dbReference>
<gene>
    <name evidence="1" type="ORF">LWC05_05590</name>
</gene>
<proteinExistence type="predicted"/>
<organism evidence="1 2">
    <name type="scientific">Acetobacter sicerae</name>
    <dbReference type="NCBI Taxonomy" id="85325"/>
    <lineage>
        <taxon>Bacteria</taxon>
        <taxon>Pseudomonadati</taxon>
        <taxon>Pseudomonadota</taxon>
        <taxon>Alphaproteobacteria</taxon>
        <taxon>Acetobacterales</taxon>
        <taxon>Acetobacteraceae</taxon>
        <taxon>Acetobacter</taxon>
    </lineage>
</organism>
<sequence>MSSLPQTARLCNSVELLLSCRRFSTDALLIAADYCDECSRHLKTMNNSTGAELAGSLANRLRDEAPHRIRQCV</sequence>
<protein>
    <submittedName>
        <fullName evidence="1">Uncharacterized protein</fullName>
    </submittedName>
</protein>
<evidence type="ECO:0000313" key="2">
    <source>
        <dbReference type="Proteomes" id="UP001521074"/>
    </source>
</evidence>
<reference evidence="1 2" key="1">
    <citation type="submission" date="2021-12" db="EMBL/GenBank/DDBJ databases">
        <title>Genome sequence of Acetobacter sicerae DmPark20a_162.</title>
        <authorList>
            <person name="Chaston J.M."/>
        </authorList>
    </citation>
    <scope>NUCLEOTIDE SEQUENCE [LARGE SCALE GENOMIC DNA]</scope>
    <source>
        <strain evidence="1 2">DmPark20a_162</strain>
    </source>
</reference>
<comment type="caution">
    <text evidence="1">The sequence shown here is derived from an EMBL/GenBank/DDBJ whole genome shotgun (WGS) entry which is preliminary data.</text>
</comment>
<dbReference type="EMBL" id="JAJSOJ010000016">
    <property type="protein sequence ID" value="MCE0743364.1"/>
    <property type="molecule type" value="Genomic_DNA"/>
</dbReference>
<evidence type="ECO:0000313" key="1">
    <source>
        <dbReference type="EMBL" id="MCE0743364.1"/>
    </source>
</evidence>
<name>A0ABS8VUR2_9PROT</name>
<keyword evidence="2" id="KW-1185">Reference proteome</keyword>